<name>A0AAD8ZUB5_9TELE</name>
<accession>A0AAD8ZUB5</accession>
<evidence type="ECO:0000313" key="3">
    <source>
        <dbReference type="Proteomes" id="UP001239994"/>
    </source>
</evidence>
<dbReference type="EMBL" id="JAROKS010000003">
    <property type="protein sequence ID" value="KAK1805484.1"/>
    <property type="molecule type" value="Genomic_DNA"/>
</dbReference>
<reference evidence="2" key="1">
    <citation type="submission" date="2023-03" db="EMBL/GenBank/DDBJ databases">
        <title>Electrophorus voltai genome.</title>
        <authorList>
            <person name="Bian C."/>
        </authorList>
    </citation>
    <scope>NUCLEOTIDE SEQUENCE</scope>
    <source>
        <strain evidence="2">CB-2022</strain>
        <tissue evidence="2">Muscle</tissue>
    </source>
</reference>
<evidence type="ECO:0000256" key="1">
    <source>
        <dbReference type="SAM" id="MobiDB-lite"/>
    </source>
</evidence>
<gene>
    <name evidence="2" type="ORF">P4O66_019783</name>
</gene>
<dbReference type="AlphaFoldDB" id="A0AAD8ZUB5"/>
<feature type="region of interest" description="Disordered" evidence="1">
    <location>
        <begin position="98"/>
        <end position="133"/>
    </location>
</feature>
<proteinExistence type="predicted"/>
<comment type="caution">
    <text evidence="2">The sequence shown here is derived from an EMBL/GenBank/DDBJ whole genome shotgun (WGS) entry which is preliminary data.</text>
</comment>
<evidence type="ECO:0000313" key="2">
    <source>
        <dbReference type="EMBL" id="KAK1805484.1"/>
    </source>
</evidence>
<dbReference type="Proteomes" id="UP001239994">
    <property type="component" value="Unassembled WGS sequence"/>
</dbReference>
<feature type="region of interest" description="Disordered" evidence="1">
    <location>
        <begin position="160"/>
        <end position="184"/>
    </location>
</feature>
<keyword evidence="3" id="KW-1185">Reference proteome</keyword>
<feature type="compositionally biased region" description="Polar residues" evidence="1">
    <location>
        <begin position="98"/>
        <end position="113"/>
    </location>
</feature>
<protein>
    <submittedName>
        <fullName evidence="2">Uncharacterized protein</fullName>
    </submittedName>
</protein>
<organism evidence="2 3">
    <name type="scientific">Electrophorus voltai</name>
    <dbReference type="NCBI Taxonomy" id="2609070"/>
    <lineage>
        <taxon>Eukaryota</taxon>
        <taxon>Metazoa</taxon>
        <taxon>Chordata</taxon>
        <taxon>Craniata</taxon>
        <taxon>Vertebrata</taxon>
        <taxon>Euteleostomi</taxon>
        <taxon>Actinopterygii</taxon>
        <taxon>Neopterygii</taxon>
        <taxon>Teleostei</taxon>
        <taxon>Ostariophysi</taxon>
        <taxon>Gymnotiformes</taxon>
        <taxon>Gymnotoidei</taxon>
        <taxon>Gymnotidae</taxon>
        <taxon>Electrophorus</taxon>
    </lineage>
</organism>
<sequence>MEKHVASGAWCSELYVASRSVASRSVASGTWRDEQYVVTHEHGQPRCSGALVDGKTAVISSSAGCWLSVCLAAGLCTALISGTHSTGPVLGARTHQTTSNHTHIKPHQTTPAGQHSEARRMNQQRSTGLPGARGMDVDCFSGPAKLLVVDLLYHDPDWDRRPGSSYGNMHSGRYSDDLTSLRSL</sequence>